<dbReference type="OrthoDB" id="4567948at2"/>
<dbReference type="PROSITE" id="PS00999">
    <property type="entry name" value="SSI"/>
    <property type="match status" value="1"/>
</dbReference>
<dbReference type="GO" id="GO:0008233">
    <property type="term" value="F:peptidase activity"/>
    <property type="evidence" value="ECO:0007669"/>
    <property type="project" value="UniProtKB-KW"/>
</dbReference>
<feature type="chain" id="PRO_5044599692" evidence="9">
    <location>
        <begin position="46"/>
        <end position="165"/>
    </location>
</feature>
<comment type="similarity">
    <text evidence="2 8">Belongs to the protease inhibitor I16 (SSI) family.</text>
</comment>
<dbReference type="GO" id="GO:0004867">
    <property type="term" value="F:serine-type endopeptidase inhibitor activity"/>
    <property type="evidence" value="ECO:0007669"/>
    <property type="project" value="UniProtKB-KW"/>
</dbReference>
<gene>
    <name evidence="12" type="ORF">DDJ31_30625</name>
    <name evidence="11" type="ORF">ELQ87_08705</name>
</gene>
<keyword evidence="14" id="KW-1185">Reference proteome</keyword>
<dbReference type="Pfam" id="PF00720">
    <property type="entry name" value="SSI"/>
    <property type="match status" value="1"/>
</dbReference>
<keyword evidence="6 8" id="KW-0722">Serine protease inhibitor</keyword>
<keyword evidence="4" id="KW-0964">Secreted</keyword>
<evidence type="ECO:0000259" key="10">
    <source>
        <dbReference type="Pfam" id="PF00720"/>
    </source>
</evidence>
<dbReference type="EMBL" id="CP029078">
    <property type="protein sequence ID" value="QCN88781.1"/>
    <property type="molecule type" value="Genomic_DNA"/>
</dbReference>
<evidence type="ECO:0000313" key="13">
    <source>
        <dbReference type="Proteomes" id="UP000271291"/>
    </source>
</evidence>
<comment type="subcellular location">
    <subcellularLocation>
        <location evidence="1">Secreted</location>
    </subcellularLocation>
</comment>
<evidence type="ECO:0000256" key="3">
    <source>
        <dbReference type="ARBA" id="ARBA00011738"/>
    </source>
</evidence>
<dbReference type="GO" id="GO:0006508">
    <property type="term" value="P:proteolysis"/>
    <property type="evidence" value="ECO:0007669"/>
    <property type="project" value="UniProtKB-KW"/>
</dbReference>
<evidence type="ECO:0000256" key="6">
    <source>
        <dbReference type="ARBA" id="ARBA00022900"/>
    </source>
</evidence>
<keyword evidence="5 8" id="KW-0646">Protease inhibitor</keyword>
<protein>
    <submittedName>
        <fullName evidence="11">Serine protease</fullName>
    </submittedName>
</protein>
<dbReference type="InterPro" id="IPR000691">
    <property type="entry name" value="Prot_inh_I16_SSI"/>
</dbReference>
<dbReference type="RefSeq" id="WP_127177263.1">
    <property type="nucleotide sequence ID" value="NZ_CP029078.1"/>
</dbReference>
<dbReference type="PRINTS" id="PR00294">
    <property type="entry name" value="SSBTLNINHBTR"/>
</dbReference>
<evidence type="ECO:0000313" key="14">
    <source>
        <dbReference type="Proteomes" id="UP000501753"/>
    </source>
</evidence>
<keyword evidence="11" id="KW-0378">Hydrolase</keyword>
<evidence type="ECO:0000256" key="1">
    <source>
        <dbReference type="ARBA" id="ARBA00004613"/>
    </source>
</evidence>
<feature type="domain" description="Subtilisin inhibitor" evidence="10">
    <location>
        <begin position="56"/>
        <end position="139"/>
    </location>
</feature>
<evidence type="ECO:0000313" key="12">
    <source>
        <dbReference type="EMBL" id="QCN88781.1"/>
    </source>
</evidence>
<organism evidence="11 13">
    <name type="scientific">Streptomyces griseoviridis</name>
    <dbReference type="NCBI Taxonomy" id="45398"/>
    <lineage>
        <taxon>Bacteria</taxon>
        <taxon>Bacillati</taxon>
        <taxon>Actinomycetota</taxon>
        <taxon>Actinomycetes</taxon>
        <taxon>Kitasatosporales</taxon>
        <taxon>Streptomycetaceae</taxon>
        <taxon>Streptomyces</taxon>
    </lineage>
</organism>
<feature type="signal peptide" evidence="9">
    <location>
        <begin position="1"/>
        <end position="45"/>
    </location>
</feature>
<dbReference type="AlphaFoldDB" id="A0A3Q9KRG7"/>
<dbReference type="InterPro" id="IPR023549">
    <property type="entry name" value="Subtilisin_inhibitor"/>
</dbReference>
<accession>A0A3Q9KRG7</accession>
<dbReference type="Proteomes" id="UP000271291">
    <property type="component" value="Chromosome"/>
</dbReference>
<evidence type="ECO:0000256" key="7">
    <source>
        <dbReference type="ARBA" id="ARBA00023157"/>
    </source>
</evidence>
<dbReference type="GO" id="GO:0005576">
    <property type="term" value="C:extracellular region"/>
    <property type="evidence" value="ECO:0007669"/>
    <property type="project" value="UniProtKB-SubCell"/>
</dbReference>
<sequence>MNTTYLAHTSHATSAARTALTSRPARGALLAALALLLGCATPVGATTARHAVPGNHLYLTVVKGDAEAADTRGTLLACAPPRGHARAAEACAQLAAAKGDIDALPERHVYCSTLYAPVTADARGRWNGRSVHYRRTFSNACLLAARTGAVFALDGLPGARRSAAA</sequence>
<dbReference type="InterPro" id="IPR020054">
    <property type="entry name" value="Prot_inh_SSI_I16_CS"/>
</dbReference>
<dbReference type="InterPro" id="IPR036819">
    <property type="entry name" value="Subtilisin_inhibitor-like_sf"/>
</dbReference>
<evidence type="ECO:0000256" key="5">
    <source>
        <dbReference type="ARBA" id="ARBA00022690"/>
    </source>
</evidence>
<reference evidence="11 13" key="2">
    <citation type="submission" date="2018-12" db="EMBL/GenBank/DDBJ databases">
        <title>Streptomyces griseoviridis F1-27 complete genome.</title>
        <authorList>
            <person name="Mariita R.M."/>
            <person name="Sello J.K."/>
        </authorList>
    </citation>
    <scope>NUCLEOTIDE SEQUENCE [LARGE SCALE GENOMIC DNA]</scope>
    <source>
        <strain evidence="11 13">F1-27</strain>
    </source>
</reference>
<dbReference type="KEGG" id="sgd:ELQ87_08705"/>
<evidence type="ECO:0000313" key="11">
    <source>
        <dbReference type="EMBL" id="AZS84358.1"/>
    </source>
</evidence>
<proteinExistence type="inferred from homology"/>
<dbReference type="Proteomes" id="UP000501753">
    <property type="component" value="Chromosome"/>
</dbReference>
<keyword evidence="9" id="KW-0732">Signal</keyword>
<dbReference type="Gene3D" id="3.30.350.10">
    <property type="entry name" value="Subtilisin inhibitor-like"/>
    <property type="match status" value="1"/>
</dbReference>
<dbReference type="SUPFAM" id="SSF55399">
    <property type="entry name" value="Subtilisin inhibitor"/>
    <property type="match status" value="1"/>
</dbReference>
<evidence type="ECO:0000256" key="9">
    <source>
        <dbReference type="SAM" id="SignalP"/>
    </source>
</evidence>
<comment type="subunit">
    <text evidence="3">Homodimer.</text>
</comment>
<reference evidence="12 14" key="1">
    <citation type="submission" date="2018-04" db="EMBL/GenBank/DDBJ databases">
        <title>Complete genome sequences of Streptomyces griseoviridis K61 and characterization of antagonistic properties of biological control agents.</title>
        <authorList>
            <person name="Mariita R.M."/>
            <person name="Sello J.K."/>
        </authorList>
    </citation>
    <scope>NUCLEOTIDE SEQUENCE [LARGE SCALE GENOMIC DNA]</scope>
    <source>
        <strain evidence="12 14">K61</strain>
    </source>
</reference>
<keyword evidence="7" id="KW-1015">Disulfide bond</keyword>
<evidence type="ECO:0000256" key="4">
    <source>
        <dbReference type="ARBA" id="ARBA00022525"/>
    </source>
</evidence>
<evidence type="ECO:0000256" key="2">
    <source>
        <dbReference type="ARBA" id="ARBA00010472"/>
    </source>
</evidence>
<keyword evidence="11" id="KW-0645">Protease</keyword>
<evidence type="ECO:0000256" key="8">
    <source>
        <dbReference type="RuleBase" id="RU003471"/>
    </source>
</evidence>
<name>A0A3Q9KRG7_STRGD</name>
<dbReference type="EMBL" id="CP034687">
    <property type="protein sequence ID" value="AZS84358.1"/>
    <property type="molecule type" value="Genomic_DNA"/>
</dbReference>